<feature type="transmembrane region" description="Helical" evidence="7">
    <location>
        <begin position="70"/>
        <end position="91"/>
    </location>
</feature>
<dbReference type="InterPro" id="IPR036259">
    <property type="entry name" value="MFS_trans_sf"/>
</dbReference>
<feature type="compositionally biased region" description="Low complexity" evidence="6">
    <location>
        <begin position="477"/>
        <end position="487"/>
    </location>
</feature>
<dbReference type="AlphaFoldDB" id="A0A948WYQ8"/>
<gene>
    <name evidence="9" type="ORF">H9847_02740</name>
</gene>
<evidence type="ECO:0000256" key="7">
    <source>
        <dbReference type="SAM" id="Phobius"/>
    </source>
</evidence>
<evidence type="ECO:0000259" key="8">
    <source>
        <dbReference type="PROSITE" id="PS50850"/>
    </source>
</evidence>
<keyword evidence="2" id="KW-0813">Transport</keyword>
<evidence type="ECO:0000256" key="5">
    <source>
        <dbReference type="ARBA" id="ARBA00023136"/>
    </source>
</evidence>
<dbReference type="Pfam" id="PF07690">
    <property type="entry name" value="MFS_1"/>
    <property type="match status" value="1"/>
</dbReference>
<keyword evidence="3 7" id="KW-0812">Transmembrane</keyword>
<feature type="transmembrane region" description="Helical" evidence="7">
    <location>
        <begin position="43"/>
        <end position="63"/>
    </location>
</feature>
<dbReference type="Proteomes" id="UP000733611">
    <property type="component" value="Unassembled WGS sequence"/>
</dbReference>
<reference evidence="9" key="1">
    <citation type="journal article" date="2021" name="PeerJ">
        <title>Extensive microbial diversity within the chicken gut microbiome revealed by metagenomics and culture.</title>
        <authorList>
            <person name="Gilroy R."/>
            <person name="Ravi A."/>
            <person name="Getino M."/>
            <person name="Pursley I."/>
            <person name="Horton D.L."/>
            <person name="Alikhan N.F."/>
            <person name="Baker D."/>
            <person name="Gharbi K."/>
            <person name="Hall N."/>
            <person name="Watson M."/>
            <person name="Adriaenssens E.M."/>
            <person name="Foster-Nyarko E."/>
            <person name="Jarju S."/>
            <person name="Secka A."/>
            <person name="Antonio M."/>
            <person name="Oren A."/>
            <person name="Chaudhuri R.R."/>
            <person name="La Ragione R."/>
            <person name="Hildebrand F."/>
            <person name="Pallen M.J."/>
        </authorList>
    </citation>
    <scope>NUCLEOTIDE SEQUENCE</scope>
    <source>
        <strain evidence="9">378</strain>
    </source>
</reference>
<dbReference type="InterPro" id="IPR011701">
    <property type="entry name" value="MFS"/>
</dbReference>
<dbReference type="GO" id="GO:0022857">
    <property type="term" value="F:transmembrane transporter activity"/>
    <property type="evidence" value="ECO:0007669"/>
    <property type="project" value="InterPro"/>
</dbReference>
<feature type="transmembrane region" description="Helical" evidence="7">
    <location>
        <begin position="344"/>
        <end position="369"/>
    </location>
</feature>
<organism evidence="9 10">
    <name type="scientific">Candidatus Anaerobiospirillum pullicola</name>
    <dbReference type="NCBI Taxonomy" id="2838451"/>
    <lineage>
        <taxon>Bacteria</taxon>
        <taxon>Pseudomonadati</taxon>
        <taxon>Pseudomonadota</taxon>
        <taxon>Gammaproteobacteria</taxon>
        <taxon>Aeromonadales</taxon>
        <taxon>Succinivibrionaceae</taxon>
        <taxon>Anaerobiospirillum</taxon>
    </lineage>
</organism>
<feature type="transmembrane region" description="Helical" evidence="7">
    <location>
        <begin position="390"/>
        <end position="408"/>
    </location>
</feature>
<evidence type="ECO:0000256" key="6">
    <source>
        <dbReference type="SAM" id="MobiDB-lite"/>
    </source>
</evidence>
<comment type="caution">
    <text evidence="9">The sequence shown here is derived from an EMBL/GenBank/DDBJ whole genome shotgun (WGS) entry which is preliminary data.</text>
</comment>
<accession>A0A948WYQ8</accession>
<feature type="transmembrane region" description="Helical" evidence="7">
    <location>
        <begin position="216"/>
        <end position="233"/>
    </location>
</feature>
<feature type="compositionally biased region" description="Basic and acidic residues" evidence="6">
    <location>
        <begin position="488"/>
        <end position="500"/>
    </location>
</feature>
<dbReference type="SUPFAM" id="SSF103473">
    <property type="entry name" value="MFS general substrate transporter"/>
    <property type="match status" value="1"/>
</dbReference>
<dbReference type="InterPro" id="IPR020846">
    <property type="entry name" value="MFS_dom"/>
</dbReference>
<reference evidence="9" key="2">
    <citation type="submission" date="2021-04" db="EMBL/GenBank/DDBJ databases">
        <authorList>
            <person name="Gilroy R."/>
        </authorList>
    </citation>
    <scope>NUCLEOTIDE SEQUENCE</scope>
    <source>
        <strain evidence="9">378</strain>
    </source>
</reference>
<feature type="transmembrane region" description="Helical" evidence="7">
    <location>
        <begin position="253"/>
        <end position="277"/>
    </location>
</feature>
<feature type="transmembrane region" description="Helical" evidence="7">
    <location>
        <begin position="319"/>
        <end position="338"/>
    </location>
</feature>
<keyword evidence="4 7" id="KW-1133">Transmembrane helix</keyword>
<evidence type="ECO:0000256" key="4">
    <source>
        <dbReference type="ARBA" id="ARBA00022989"/>
    </source>
</evidence>
<feature type="transmembrane region" description="Helical" evidence="7">
    <location>
        <begin position="428"/>
        <end position="448"/>
    </location>
</feature>
<dbReference type="Gene3D" id="1.20.1720.10">
    <property type="entry name" value="Multidrug resistance protein D"/>
    <property type="match status" value="1"/>
</dbReference>
<feature type="transmembrane region" description="Helical" evidence="7">
    <location>
        <begin position="130"/>
        <end position="152"/>
    </location>
</feature>
<feature type="domain" description="Major facilitator superfamily (MFS) profile" evidence="8">
    <location>
        <begin position="6"/>
        <end position="451"/>
    </location>
</feature>
<feature type="region of interest" description="Disordered" evidence="6">
    <location>
        <begin position="477"/>
        <end position="500"/>
    </location>
</feature>
<proteinExistence type="predicted"/>
<protein>
    <submittedName>
        <fullName evidence="9">MFS transporter</fullName>
    </submittedName>
</protein>
<evidence type="ECO:0000256" key="2">
    <source>
        <dbReference type="ARBA" id="ARBA00022448"/>
    </source>
</evidence>
<sequence length="500" mass="53754">MPLVRLQVALCLTSFLTAFMGSSLNVALPFIAVDFSCSPENVAWMISAFTAASSSFLLSASALADRFGYLRIYITGALGSAIFSLAVALTTNFMLCIVMRICQGVAMSLVFCTAVALISQRISGPARAFAIALNTASVYSGLSFSPVLAGIIVDTLGWRTIFYFAAAGLIVSFLLCRTEPRDQPLTQRLPLVRMGLSFVIGLVTLISISGYTTEHFFVSTMCLGFVFVVGFLIGEYRAAQPLLPLKFILSNKVLLFALLASLFHYLSSFIYTLLLSMHLQLIWGYQAATTGLMLIVQPILMVVFSALSGKLAHRFGPQYLTIVGLSLCICGIMTLLPLEPKSSLTLIFVSQVLCGSGFGLFSAPNTMIVMSSVERQHFAIASAVQALSRTVGQATSMAILTALLHYAINAEVGTTLYVRELSASIHQSFILSTGGYVFALVFCFFCMYNRIQVLKARNAAEAEAKAKAEATAAAEAAANAEQGSAAELHSKAKDHEPLQH</sequence>
<feature type="transmembrane region" description="Helical" evidence="7">
    <location>
        <begin position="190"/>
        <end position="210"/>
    </location>
</feature>
<dbReference type="PROSITE" id="PS50850">
    <property type="entry name" value="MFS"/>
    <property type="match status" value="1"/>
</dbReference>
<dbReference type="Gene3D" id="1.20.1250.20">
    <property type="entry name" value="MFS general substrate transporter like domains"/>
    <property type="match status" value="1"/>
</dbReference>
<dbReference type="GO" id="GO:0016020">
    <property type="term" value="C:membrane"/>
    <property type="evidence" value="ECO:0007669"/>
    <property type="project" value="UniProtKB-SubCell"/>
</dbReference>
<comment type="subcellular location">
    <subcellularLocation>
        <location evidence="1">Membrane</location>
        <topology evidence="1">Multi-pass membrane protein</topology>
    </subcellularLocation>
</comment>
<dbReference type="PANTHER" id="PTHR42718">
    <property type="entry name" value="MAJOR FACILITATOR SUPERFAMILY MULTIDRUG TRANSPORTER MFSC"/>
    <property type="match status" value="1"/>
</dbReference>
<feature type="transmembrane region" description="Helical" evidence="7">
    <location>
        <begin position="97"/>
        <end position="118"/>
    </location>
</feature>
<feature type="transmembrane region" description="Helical" evidence="7">
    <location>
        <begin position="158"/>
        <end position="178"/>
    </location>
</feature>
<feature type="transmembrane region" description="Helical" evidence="7">
    <location>
        <begin position="283"/>
        <end position="307"/>
    </location>
</feature>
<evidence type="ECO:0000313" key="9">
    <source>
        <dbReference type="EMBL" id="MBU3843777.1"/>
    </source>
</evidence>
<dbReference type="CDD" id="cd17321">
    <property type="entry name" value="MFS_MMR_MDR_like"/>
    <property type="match status" value="1"/>
</dbReference>
<dbReference type="PANTHER" id="PTHR42718:SF9">
    <property type="entry name" value="MAJOR FACILITATOR SUPERFAMILY MULTIDRUG TRANSPORTER MFSC"/>
    <property type="match status" value="1"/>
</dbReference>
<keyword evidence="5 7" id="KW-0472">Membrane</keyword>
<evidence type="ECO:0000313" key="10">
    <source>
        <dbReference type="Proteomes" id="UP000733611"/>
    </source>
</evidence>
<name>A0A948WYQ8_9GAMM</name>
<evidence type="ECO:0000256" key="1">
    <source>
        <dbReference type="ARBA" id="ARBA00004141"/>
    </source>
</evidence>
<evidence type="ECO:0000256" key="3">
    <source>
        <dbReference type="ARBA" id="ARBA00022692"/>
    </source>
</evidence>
<dbReference type="EMBL" id="JAHLFE010000051">
    <property type="protein sequence ID" value="MBU3843777.1"/>
    <property type="molecule type" value="Genomic_DNA"/>
</dbReference>